<dbReference type="Gene3D" id="3.90.1150.10">
    <property type="entry name" value="Aspartate Aminotransferase, domain 1"/>
    <property type="match status" value="1"/>
</dbReference>
<keyword evidence="2" id="KW-0808">Transferase</keyword>
<dbReference type="Proteomes" id="UP000467124">
    <property type="component" value="Unassembled WGS sequence"/>
</dbReference>
<keyword evidence="2" id="KW-0032">Aminotransferase</keyword>
<evidence type="ECO:0000259" key="1">
    <source>
        <dbReference type="Pfam" id="PF00266"/>
    </source>
</evidence>
<dbReference type="GO" id="GO:0008483">
    <property type="term" value="F:transaminase activity"/>
    <property type="evidence" value="ECO:0007669"/>
    <property type="project" value="UniProtKB-KW"/>
</dbReference>
<dbReference type="AlphaFoldDB" id="A0A7K2J0Q5"/>
<sequence>MEQSSAHERLRAARSWFGARNVYLDTATHGLTPGPALRALEEHTREVAEGGFSPAEADAGVERARASYARLTGVTPDRVALGTHTAQFTGTVAASLPEGAEVLVAEREFSSTVHPFSTREGLRVREVPLERLPEEVGPSTALVAVSAAQSSDGALAPLDDLVAACSDRDTRLLVDTTQSAGWLPLDDDRFDYVVCSAYKWLLGTRGSAFLSGTAEALAALRPRAANWYAGAEPWGSLYGAALEQGSDAGRLDLAPVWPAWVALERSLELIEEVGVAAIHEHDTSLADRFRAELGLEGTGSAIVSVPVREGTAARLAEAGVKASVRNGRLRLSFHLYNTEDDVDRLLEALAGSL</sequence>
<dbReference type="SUPFAM" id="SSF53383">
    <property type="entry name" value="PLP-dependent transferases"/>
    <property type="match status" value="1"/>
</dbReference>
<dbReference type="PANTHER" id="PTHR43586:SF21">
    <property type="entry name" value="PYRIDOXAL PHOSPHATE (PLP)-DEPENDENT ASPARTATE AMINOTRANSFERASE SUPERFAMILY"/>
    <property type="match status" value="1"/>
</dbReference>
<dbReference type="PANTHER" id="PTHR43586">
    <property type="entry name" value="CYSTEINE DESULFURASE"/>
    <property type="match status" value="1"/>
</dbReference>
<accession>A0A7K2J0Q5</accession>
<protein>
    <submittedName>
        <fullName evidence="2">Aminotransferase class V-fold PLP-dependent enzyme</fullName>
    </submittedName>
</protein>
<gene>
    <name evidence="2" type="ORF">GTW20_25970</name>
</gene>
<reference evidence="2 3" key="1">
    <citation type="journal article" date="2019" name="Nat. Commun.">
        <title>The antimicrobial potential of Streptomyces from insect microbiomes.</title>
        <authorList>
            <person name="Chevrette M.G."/>
            <person name="Carlson C.M."/>
            <person name="Ortega H.E."/>
            <person name="Thomas C."/>
            <person name="Ananiev G.E."/>
            <person name="Barns K.J."/>
            <person name="Book A.J."/>
            <person name="Cagnazzo J."/>
            <person name="Carlos C."/>
            <person name="Flanigan W."/>
            <person name="Grubbs K.J."/>
            <person name="Horn H.A."/>
            <person name="Hoffmann F.M."/>
            <person name="Klassen J.L."/>
            <person name="Knack J.J."/>
            <person name="Lewin G.R."/>
            <person name="McDonald B.R."/>
            <person name="Muller L."/>
            <person name="Melo W.G.P."/>
            <person name="Pinto-Tomas A.A."/>
            <person name="Schmitz A."/>
            <person name="Wendt-Pienkowski E."/>
            <person name="Wildman S."/>
            <person name="Zhao M."/>
            <person name="Zhang F."/>
            <person name="Bugni T.S."/>
            <person name="Andes D.R."/>
            <person name="Pupo M.T."/>
            <person name="Currie C.R."/>
        </authorList>
    </citation>
    <scope>NUCLEOTIDE SEQUENCE [LARGE SCALE GENOMIC DNA]</scope>
    <source>
        <strain evidence="2 3">SID5840</strain>
    </source>
</reference>
<dbReference type="InterPro" id="IPR000192">
    <property type="entry name" value="Aminotrans_V_dom"/>
</dbReference>
<dbReference type="RefSeq" id="WP_161112214.1">
    <property type="nucleotide sequence ID" value="NZ_JBIAHT010000003.1"/>
</dbReference>
<feature type="domain" description="Aminotransferase class V" evidence="1">
    <location>
        <begin position="22"/>
        <end position="293"/>
    </location>
</feature>
<dbReference type="InterPro" id="IPR015421">
    <property type="entry name" value="PyrdxlP-dep_Trfase_major"/>
</dbReference>
<evidence type="ECO:0000313" key="2">
    <source>
        <dbReference type="EMBL" id="MYR35615.1"/>
    </source>
</evidence>
<name>A0A7K2J0Q5_9ACTN</name>
<evidence type="ECO:0000313" key="3">
    <source>
        <dbReference type="Proteomes" id="UP000467124"/>
    </source>
</evidence>
<comment type="caution">
    <text evidence="2">The sequence shown here is derived from an EMBL/GenBank/DDBJ whole genome shotgun (WGS) entry which is preliminary data.</text>
</comment>
<dbReference type="InterPro" id="IPR015424">
    <property type="entry name" value="PyrdxlP-dep_Trfase"/>
</dbReference>
<proteinExistence type="predicted"/>
<dbReference type="InterPro" id="IPR015422">
    <property type="entry name" value="PyrdxlP-dep_Trfase_small"/>
</dbReference>
<organism evidence="2 3">
    <name type="scientific">Nocardiopsis alba</name>
    <dbReference type="NCBI Taxonomy" id="53437"/>
    <lineage>
        <taxon>Bacteria</taxon>
        <taxon>Bacillati</taxon>
        <taxon>Actinomycetota</taxon>
        <taxon>Actinomycetes</taxon>
        <taxon>Streptosporangiales</taxon>
        <taxon>Nocardiopsidaceae</taxon>
        <taxon>Nocardiopsis</taxon>
    </lineage>
</organism>
<dbReference type="Pfam" id="PF00266">
    <property type="entry name" value="Aminotran_5"/>
    <property type="match status" value="1"/>
</dbReference>
<dbReference type="Gene3D" id="3.40.640.10">
    <property type="entry name" value="Type I PLP-dependent aspartate aminotransferase-like (Major domain)"/>
    <property type="match status" value="1"/>
</dbReference>
<dbReference type="EMBL" id="WWHY01000001">
    <property type="protein sequence ID" value="MYR35615.1"/>
    <property type="molecule type" value="Genomic_DNA"/>
</dbReference>